<dbReference type="PROSITE" id="PS51510">
    <property type="entry name" value="PHOSPHAGEN_KINASE_C"/>
    <property type="match status" value="1"/>
</dbReference>
<evidence type="ECO:0000256" key="5">
    <source>
        <dbReference type="PROSITE-ProRule" id="PRU00843"/>
    </source>
</evidence>
<dbReference type="GO" id="GO:0005615">
    <property type="term" value="C:extracellular space"/>
    <property type="evidence" value="ECO:0007669"/>
    <property type="project" value="TreeGrafter"/>
</dbReference>
<evidence type="ECO:0000256" key="2">
    <source>
        <dbReference type="ARBA" id="ARBA00022741"/>
    </source>
</evidence>
<keyword evidence="1 5" id="KW-0808">Transferase</keyword>
<accession>A0A841R6U7</accession>
<dbReference type="GO" id="GO:0046314">
    <property type="term" value="P:phosphocreatine biosynthetic process"/>
    <property type="evidence" value="ECO:0007669"/>
    <property type="project" value="InterPro"/>
</dbReference>
<evidence type="ECO:0000313" key="7">
    <source>
        <dbReference type="EMBL" id="MBB6478927.1"/>
    </source>
</evidence>
<dbReference type="Gene3D" id="3.30.590.10">
    <property type="entry name" value="Glutamine synthetase/guanido kinase, catalytic domain"/>
    <property type="match status" value="1"/>
</dbReference>
<comment type="similarity">
    <text evidence="5">Belongs to the ATP:guanido phosphotransferase family.</text>
</comment>
<dbReference type="GO" id="GO:1990424">
    <property type="term" value="F:protein arginine kinase activity"/>
    <property type="evidence" value="ECO:0007669"/>
    <property type="project" value="UniProtKB-EC"/>
</dbReference>
<keyword evidence="8" id="KW-1185">Reference proteome</keyword>
<dbReference type="Proteomes" id="UP000587760">
    <property type="component" value="Unassembled WGS sequence"/>
</dbReference>
<proteinExistence type="inferred from homology"/>
<dbReference type="AlphaFoldDB" id="A0A841R6U7"/>
<dbReference type="Pfam" id="PF00217">
    <property type="entry name" value="ATP-gua_Ptrans"/>
    <property type="match status" value="1"/>
</dbReference>
<dbReference type="RefSeq" id="WP_184743411.1">
    <property type="nucleotide sequence ID" value="NZ_JACHGJ010000001.1"/>
</dbReference>
<protein>
    <submittedName>
        <fullName evidence="7">Protein arginine kinase</fullName>
        <ecNumber evidence="7">2.7.14.1</ecNumber>
    </submittedName>
</protein>
<feature type="binding site" evidence="5">
    <location>
        <begin position="13"/>
        <end position="17"/>
    </location>
    <ligand>
        <name>ATP</name>
        <dbReference type="ChEBI" id="CHEBI:30616"/>
    </ligand>
</feature>
<feature type="binding site" evidence="5">
    <location>
        <begin position="191"/>
        <end position="196"/>
    </location>
    <ligand>
        <name>ATP</name>
        <dbReference type="ChEBI" id="CHEBI:30616"/>
    </ligand>
</feature>
<keyword evidence="4 5" id="KW-0067">ATP-binding</keyword>
<keyword evidence="3 5" id="KW-0418">Kinase</keyword>
<feature type="binding site" evidence="5">
    <location>
        <begin position="160"/>
        <end position="164"/>
    </location>
    <ligand>
        <name>ATP</name>
        <dbReference type="ChEBI" id="CHEBI:30616"/>
    </ligand>
</feature>
<reference evidence="7 8" key="1">
    <citation type="submission" date="2020-08" db="EMBL/GenBank/DDBJ databases">
        <title>Genomic Encyclopedia of Type Strains, Phase IV (KMG-IV): sequencing the most valuable type-strain genomes for metagenomic binning, comparative biology and taxonomic classification.</title>
        <authorList>
            <person name="Goeker M."/>
        </authorList>
    </citation>
    <scope>NUCLEOTIDE SEQUENCE [LARGE SCALE GENOMIC DNA]</scope>
    <source>
        <strain evidence="7 8">DSM 2461</strain>
    </source>
</reference>
<evidence type="ECO:0000256" key="1">
    <source>
        <dbReference type="ARBA" id="ARBA00022679"/>
    </source>
</evidence>
<dbReference type="EC" id="2.7.14.1" evidence="7"/>
<evidence type="ECO:0000256" key="3">
    <source>
        <dbReference type="ARBA" id="ARBA00022777"/>
    </source>
</evidence>
<dbReference type="EMBL" id="JACHGJ010000001">
    <property type="protein sequence ID" value="MBB6478927.1"/>
    <property type="molecule type" value="Genomic_DNA"/>
</dbReference>
<dbReference type="SUPFAM" id="SSF55931">
    <property type="entry name" value="Glutamine synthetase/guanido kinase"/>
    <property type="match status" value="1"/>
</dbReference>
<evidence type="ECO:0000313" key="8">
    <source>
        <dbReference type="Proteomes" id="UP000587760"/>
    </source>
</evidence>
<dbReference type="GO" id="GO:0004111">
    <property type="term" value="F:creatine kinase activity"/>
    <property type="evidence" value="ECO:0007669"/>
    <property type="project" value="InterPro"/>
</dbReference>
<name>A0A841R6U7_9SPIO</name>
<organism evidence="7 8">
    <name type="scientific">Spirochaeta isovalerica</name>
    <dbReference type="NCBI Taxonomy" id="150"/>
    <lineage>
        <taxon>Bacteria</taxon>
        <taxon>Pseudomonadati</taxon>
        <taxon>Spirochaetota</taxon>
        <taxon>Spirochaetia</taxon>
        <taxon>Spirochaetales</taxon>
        <taxon>Spirochaetaceae</taxon>
        <taxon>Spirochaeta</taxon>
    </lineage>
</organism>
<dbReference type="InterPro" id="IPR022414">
    <property type="entry name" value="ATP-guanido_PTrfase_cat"/>
</dbReference>
<dbReference type="PANTHER" id="PTHR11547:SF38">
    <property type="entry name" value="ARGININE KINASE 1-RELATED"/>
    <property type="match status" value="1"/>
</dbReference>
<gene>
    <name evidence="7" type="ORF">HNR50_000560</name>
</gene>
<keyword evidence="2 5" id="KW-0547">Nucleotide-binding</keyword>
<dbReference type="InterPro" id="IPR000749">
    <property type="entry name" value="ATP-guanido_PTrfase"/>
</dbReference>
<dbReference type="InterPro" id="IPR014746">
    <property type="entry name" value="Gln_synth/guanido_kin_cat_dom"/>
</dbReference>
<sequence length="337" mass="38209">MSRSETDNDIVLSTRFRLARNLHGWKFISTMSEEEIERLNRVFSKEIQSNPVYRDFTVYKIDDLDELDRIVLKERKFISERFYRKGSGLVAIDEPRQTSIVTGDLDHIRISSFTEGLAVEPVMKRTFAIEEALAERYNFAMDGENGYLTANISDSGSAAKASVFLHLPVLSASDLMDHLIINTIETNLEVTGFDGGGTQSLGGLYIISTRNGSFVGGNEAGQLEKAASLFARYERDAREDLLDGRYPILEDRIFRSYGLLRYCRQISEQEALSALSLVRLGAAIDWFKDLSLDDFPEIFRSIGNGFLRSFAYESNPDENDIMRLRAETIRKGLNFNL</sequence>
<feature type="domain" description="Phosphagen kinase C-terminal" evidence="6">
    <location>
        <begin position="10"/>
        <end position="210"/>
    </location>
</feature>
<comment type="caution">
    <text evidence="5">Lacks conserved residue(s) required for the propagation of feature annotation.</text>
</comment>
<dbReference type="PANTHER" id="PTHR11547">
    <property type="entry name" value="ARGININE OR CREATINE KINASE"/>
    <property type="match status" value="1"/>
</dbReference>
<evidence type="ECO:0000256" key="4">
    <source>
        <dbReference type="ARBA" id="ARBA00022840"/>
    </source>
</evidence>
<comment type="caution">
    <text evidence="7">The sequence shown here is derived from an EMBL/GenBank/DDBJ whole genome shotgun (WGS) entry which is preliminary data.</text>
</comment>
<feature type="binding site" evidence="5">
    <location>
        <position position="109"/>
    </location>
    <ligand>
        <name>ATP</name>
        <dbReference type="ChEBI" id="CHEBI:30616"/>
    </ligand>
</feature>
<evidence type="ECO:0000259" key="6">
    <source>
        <dbReference type="PROSITE" id="PS51510"/>
    </source>
</evidence>
<dbReference type="GO" id="GO:0005524">
    <property type="term" value="F:ATP binding"/>
    <property type="evidence" value="ECO:0007669"/>
    <property type="project" value="UniProtKB-UniRule"/>
</dbReference>